<keyword evidence="22" id="KW-1185">Reference proteome</keyword>
<organism evidence="21 22">
    <name type="scientific">Asbolus verrucosus</name>
    <name type="common">Desert ironclad beetle</name>
    <dbReference type="NCBI Taxonomy" id="1661398"/>
    <lineage>
        <taxon>Eukaryota</taxon>
        <taxon>Metazoa</taxon>
        <taxon>Ecdysozoa</taxon>
        <taxon>Arthropoda</taxon>
        <taxon>Hexapoda</taxon>
        <taxon>Insecta</taxon>
        <taxon>Pterygota</taxon>
        <taxon>Neoptera</taxon>
        <taxon>Endopterygota</taxon>
        <taxon>Coleoptera</taxon>
        <taxon>Polyphaga</taxon>
        <taxon>Cucujiformia</taxon>
        <taxon>Tenebrionidae</taxon>
        <taxon>Pimeliinae</taxon>
        <taxon>Asbolus</taxon>
    </lineage>
</organism>
<dbReference type="AlphaFoldDB" id="A0A482W5C4"/>
<dbReference type="Pfam" id="PF08725">
    <property type="entry name" value="Integrin_b_cyt"/>
    <property type="match status" value="1"/>
</dbReference>
<evidence type="ECO:0000259" key="20">
    <source>
        <dbReference type="SMART" id="SM01242"/>
    </source>
</evidence>
<dbReference type="Gene3D" id="3.30.1680.10">
    <property type="entry name" value="ligand-binding face of the semaphorins, domain 2"/>
    <property type="match status" value="1"/>
</dbReference>
<dbReference type="InterPro" id="IPR036349">
    <property type="entry name" value="Integrin_bsu_tail_dom_sf"/>
</dbReference>
<dbReference type="PANTHER" id="PTHR10082">
    <property type="entry name" value="INTEGRIN BETA SUBUNIT"/>
    <property type="match status" value="1"/>
</dbReference>
<dbReference type="GO" id="GO:0005178">
    <property type="term" value="F:integrin binding"/>
    <property type="evidence" value="ECO:0007669"/>
    <property type="project" value="TreeGrafter"/>
</dbReference>
<evidence type="ECO:0000256" key="5">
    <source>
        <dbReference type="ARBA" id="ARBA00022553"/>
    </source>
</evidence>
<keyword evidence="5" id="KW-0597">Phosphoprotein</keyword>
<dbReference type="GO" id="GO:0033627">
    <property type="term" value="P:cell adhesion mediated by integrin"/>
    <property type="evidence" value="ECO:0007669"/>
    <property type="project" value="TreeGrafter"/>
</dbReference>
<dbReference type="PANTHER" id="PTHR10082:SF60">
    <property type="entry name" value="INTEGRIN BETA-PS"/>
    <property type="match status" value="1"/>
</dbReference>
<evidence type="ECO:0000256" key="3">
    <source>
        <dbReference type="ARBA" id="ARBA00022475"/>
    </source>
</evidence>
<dbReference type="InterPro" id="IPR033760">
    <property type="entry name" value="Integrin_beta_N"/>
</dbReference>
<dbReference type="Gene3D" id="1.20.5.100">
    <property type="entry name" value="Cytochrome c1, transmembrane anchor, C-terminal"/>
    <property type="match status" value="1"/>
</dbReference>
<dbReference type="SUPFAM" id="SSF69687">
    <property type="entry name" value="Integrin beta tail domain"/>
    <property type="match status" value="1"/>
</dbReference>
<name>A0A482W5C4_ASBVE</name>
<dbReference type="Gene3D" id="3.40.50.410">
    <property type="entry name" value="von Willebrand factor, type A domain"/>
    <property type="match status" value="1"/>
</dbReference>
<evidence type="ECO:0000256" key="13">
    <source>
        <dbReference type="ARBA" id="ARBA00023157"/>
    </source>
</evidence>
<dbReference type="SMART" id="SM01241">
    <property type="entry name" value="Integrin_b_cyt"/>
    <property type="match status" value="1"/>
</dbReference>
<dbReference type="GO" id="GO:0005925">
    <property type="term" value="C:focal adhesion"/>
    <property type="evidence" value="ECO:0007669"/>
    <property type="project" value="TreeGrafter"/>
</dbReference>
<evidence type="ECO:0000256" key="2">
    <source>
        <dbReference type="ARBA" id="ARBA00007449"/>
    </source>
</evidence>
<evidence type="ECO:0000256" key="10">
    <source>
        <dbReference type="ARBA" id="ARBA00022989"/>
    </source>
</evidence>
<evidence type="ECO:0000256" key="6">
    <source>
        <dbReference type="ARBA" id="ARBA00022692"/>
    </source>
</evidence>
<evidence type="ECO:0000256" key="14">
    <source>
        <dbReference type="ARBA" id="ARBA00023180"/>
    </source>
</evidence>
<dbReference type="Gene3D" id="4.10.1240.30">
    <property type="match status" value="1"/>
</dbReference>
<dbReference type="Proteomes" id="UP000292052">
    <property type="component" value="Unassembled WGS sequence"/>
</dbReference>
<dbReference type="Gene3D" id="2.60.40.1510">
    <property type="entry name" value="ntegrin, alpha v. Chain A, domain 3"/>
    <property type="match status" value="1"/>
</dbReference>
<dbReference type="FunFam" id="3.40.50.410:FF:000002">
    <property type="entry name" value="Integrin beta"/>
    <property type="match status" value="1"/>
</dbReference>
<dbReference type="SUPFAM" id="SSF53300">
    <property type="entry name" value="vWA-like"/>
    <property type="match status" value="1"/>
</dbReference>
<evidence type="ECO:0000256" key="1">
    <source>
        <dbReference type="ARBA" id="ARBA00004251"/>
    </source>
</evidence>
<evidence type="ECO:0000256" key="16">
    <source>
        <dbReference type="SAM" id="Phobius"/>
    </source>
</evidence>
<keyword evidence="3" id="KW-1003">Cell membrane</keyword>
<evidence type="ECO:0000313" key="21">
    <source>
        <dbReference type="EMBL" id="RZC39949.1"/>
    </source>
</evidence>
<comment type="caution">
    <text evidence="21">The sequence shown here is derived from an EMBL/GenBank/DDBJ whole genome shotgun (WGS) entry which is preliminary data.</text>
</comment>
<dbReference type="FunFam" id="1.20.5.100:FF:000002">
    <property type="entry name" value="Integrin beta"/>
    <property type="match status" value="1"/>
</dbReference>
<keyword evidence="6 15" id="KW-0812">Transmembrane</keyword>
<dbReference type="InterPro" id="IPR014836">
    <property type="entry name" value="Integrin_bsu_cyt_dom"/>
</dbReference>
<evidence type="ECO:0000256" key="4">
    <source>
        <dbReference type="ARBA" id="ARBA00022536"/>
    </source>
</evidence>
<keyword evidence="13" id="KW-1015">Disulfide bond</keyword>
<evidence type="ECO:0000256" key="15">
    <source>
        <dbReference type="RuleBase" id="RU000633"/>
    </source>
</evidence>
<dbReference type="Pfam" id="PF17205">
    <property type="entry name" value="PSI_integrin"/>
    <property type="match status" value="1"/>
</dbReference>
<evidence type="ECO:0000313" key="22">
    <source>
        <dbReference type="Proteomes" id="UP000292052"/>
    </source>
</evidence>
<feature type="signal peptide" evidence="17">
    <location>
        <begin position="1"/>
        <end position="18"/>
    </location>
</feature>
<accession>A0A482W5C4</accession>
<keyword evidence="11 15" id="KW-0401">Integrin</keyword>
<dbReference type="GO" id="GO:0007229">
    <property type="term" value="P:integrin-mediated signaling pathway"/>
    <property type="evidence" value="ECO:0007669"/>
    <property type="project" value="UniProtKB-KW"/>
</dbReference>
<dbReference type="EMBL" id="QDEB01030211">
    <property type="protein sequence ID" value="RZC39949.1"/>
    <property type="molecule type" value="Genomic_DNA"/>
</dbReference>
<feature type="domain" description="Integrin beta subunit VWA" evidence="18">
    <location>
        <begin position="34"/>
        <end position="465"/>
    </location>
</feature>
<dbReference type="PRINTS" id="PR01186">
    <property type="entry name" value="INTEGRINB"/>
</dbReference>
<keyword evidence="4" id="KW-0245">EGF-like domain</keyword>
<dbReference type="Pfam" id="PF00362">
    <property type="entry name" value="Integrin_beta"/>
    <property type="match status" value="1"/>
</dbReference>
<dbReference type="GO" id="GO:0009986">
    <property type="term" value="C:cell surface"/>
    <property type="evidence" value="ECO:0007669"/>
    <property type="project" value="TreeGrafter"/>
</dbReference>
<keyword evidence="14" id="KW-0325">Glycoprotein</keyword>
<feature type="domain" description="Integrin beta subunit tail" evidence="20">
    <location>
        <begin position="485"/>
        <end position="564"/>
    </location>
</feature>
<evidence type="ECO:0000259" key="19">
    <source>
        <dbReference type="SMART" id="SM01241"/>
    </source>
</evidence>
<dbReference type="InterPro" id="IPR012896">
    <property type="entry name" value="Integrin_bsu_tail"/>
</dbReference>
<dbReference type="SUPFAM" id="SSF103575">
    <property type="entry name" value="Plexin repeat"/>
    <property type="match status" value="1"/>
</dbReference>
<evidence type="ECO:0000259" key="18">
    <source>
        <dbReference type="SMART" id="SM00187"/>
    </source>
</evidence>
<dbReference type="STRING" id="1661398.A0A482W5C4"/>
<evidence type="ECO:0000256" key="9">
    <source>
        <dbReference type="ARBA" id="ARBA00022889"/>
    </source>
</evidence>
<evidence type="ECO:0000256" key="17">
    <source>
        <dbReference type="SAM" id="SignalP"/>
    </source>
</evidence>
<gene>
    <name evidence="21" type="ORF">BDFB_006607</name>
</gene>
<keyword evidence="7 17" id="KW-0732">Signal</keyword>
<sequence length="635" mass="71153">MYLSTILTLCTTFALVTPQAPQQFIQNPCDSKSTCHECIRTPSCAWCFDTKFNTTKRCFQPSYPKPPLDQCDPSQVYNPDNVIVFLQNDNLTSSEIRKEDGTLVSGYEASMNSSEYFQGKGQSHFGGSGVSGGRYGASIVQVKPQRISLQLRAREIYRIDMAYARAEHYPVDLYYLMDLSKSMEDDKEKLSALGNHLADTMKRVTSNFTLGFGSFVDKVVMPYVSTIPEKLLQPCTGCVAPYGFRNHMTLSTNTNTFSQMVKEASVSGNLDAPEGGFDAIMQAVVCRQNIGWRDQTRRLLVFSTDAGFHYAGDGKLGGIVKPNDGECHLNNLGYYTMSSKQDYPSISQINTYVKKNSINVIFAVTADKVGIYKELATHIEGSTCGQLSNDSSNVVELIKEQYNAISSTVEMKHNASSDIKIRFFSKCLNSDGEMIETNKCGNVKFNTSVEFRVELQIISGPQCECDNFSCERHNGLICSGPEHGCRQYKTGPYKTEKECESNPICNFHIVEKDVIEVNETNNEVLCAHYDEETDCRFTFVYYYNETNQIEIRAQKELECPPIVFLLGVILGVIAAVVLMGLAVLLLWKLLTTIHDRREFAKFEKEAMMARWDTGENPIYKQATSTFKNPTYAGKG</sequence>
<feature type="non-terminal residue" evidence="21">
    <location>
        <position position="635"/>
    </location>
</feature>
<dbReference type="GO" id="GO:0098609">
    <property type="term" value="P:cell-cell adhesion"/>
    <property type="evidence" value="ECO:0007669"/>
    <property type="project" value="TreeGrafter"/>
</dbReference>
<keyword evidence="10 16" id="KW-1133">Transmembrane helix</keyword>
<feature type="chain" id="PRO_5019776407" description="Integrin beta" evidence="17">
    <location>
        <begin position="19"/>
        <end position="635"/>
    </location>
</feature>
<dbReference type="SMART" id="SM00187">
    <property type="entry name" value="INB"/>
    <property type="match status" value="1"/>
</dbReference>
<keyword evidence="12 16" id="KW-0472">Membrane</keyword>
<dbReference type="InterPro" id="IPR015812">
    <property type="entry name" value="Integrin_bsu"/>
</dbReference>
<dbReference type="OrthoDB" id="410592at2759"/>
<dbReference type="Pfam" id="PF07965">
    <property type="entry name" value="Integrin_B_tail"/>
    <property type="match status" value="1"/>
</dbReference>
<protein>
    <recommendedName>
        <fullName evidence="15">Integrin beta</fullName>
    </recommendedName>
</protein>
<dbReference type="GO" id="GO:0008305">
    <property type="term" value="C:integrin complex"/>
    <property type="evidence" value="ECO:0007669"/>
    <property type="project" value="TreeGrafter"/>
</dbReference>
<comment type="similarity">
    <text evidence="2 15">Belongs to the integrin beta chain family.</text>
</comment>
<evidence type="ECO:0000256" key="8">
    <source>
        <dbReference type="ARBA" id="ARBA00022737"/>
    </source>
</evidence>
<comment type="subcellular location">
    <subcellularLocation>
        <location evidence="1 15">Cell membrane</location>
        <topology evidence="1 15">Single-pass type I membrane protein</topology>
    </subcellularLocation>
</comment>
<dbReference type="InterPro" id="IPR036465">
    <property type="entry name" value="vWFA_dom_sf"/>
</dbReference>
<dbReference type="GO" id="GO:0007160">
    <property type="term" value="P:cell-matrix adhesion"/>
    <property type="evidence" value="ECO:0007669"/>
    <property type="project" value="TreeGrafter"/>
</dbReference>
<evidence type="ECO:0000256" key="7">
    <source>
        <dbReference type="ARBA" id="ARBA00022729"/>
    </source>
</evidence>
<feature type="domain" description="Integrin beta subunit cytoplasmic" evidence="19">
    <location>
        <begin position="588"/>
        <end position="634"/>
    </location>
</feature>
<dbReference type="SMART" id="SM01242">
    <property type="entry name" value="Integrin_B_tail"/>
    <property type="match status" value="1"/>
</dbReference>
<dbReference type="GO" id="GO:0016477">
    <property type="term" value="P:cell migration"/>
    <property type="evidence" value="ECO:0007669"/>
    <property type="project" value="TreeGrafter"/>
</dbReference>
<keyword evidence="9 15" id="KW-0130">Cell adhesion</keyword>
<feature type="transmembrane region" description="Helical" evidence="16">
    <location>
        <begin position="562"/>
        <end position="587"/>
    </location>
</feature>
<evidence type="ECO:0000256" key="11">
    <source>
        <dbReference type="ARBA" id="ARBA00023037"/>
    </source>
</evidence>
<proteinExistence type="inferred from homology"/>
<keyword evidence="8" id="KW-0677">Repeat</keyword>
<evidence type="ECO:0000256" key="12">
    <source>
        <dbReference type="ARBA" id="ARBA00023136"/>
    </source>
</evidence>
<dbReference type="InterPro" id="IPR002369">
    <property type="entry name" value="Integrin_bsu_VWA"/>
</dbReference>
<reference evidence="21 22" key="1">
    <citation type="submission" date="2017-03" db="EMBL/GenBank/DDBJ databases">
        <title>Genome of the blue death feigning beetle - Asbolus verrucosus.</title>
        <authorList>
            <person name="Rider S.D."/>
        </authorList>
    </citation>
    <scope>NUCLEOTIDE SEQUENCE [LARGE SCALE GENOMIC DNA]</scope>
    <source>
        <strain evidence="21">Butters</strain>
        <tissue evidence="21">Head and leg muscle</tissue>
    </source>
</reference>